<name>A0A3D8I8X7_9HELI</name>
<keyword evidence="1" id="KW-0175">Coiled coil</keyword>
<accession>A0A3D8I8X7</accession>
<organism evidence="3 4">
    <name type="scientific">Helicobacter ganmani</name>
    <dbReference type="NCBI Taxonomy" id="60246"/>
    <lineage>
        <taxon>Bacteria</taxon>
        <taxon>Pseudomonadati</taxon>
        <taxon>Campylobacterota</taxon>
        <taxon>Epsilonproteobacteria</taxon>
        <taxon>Campylobacterales</taxon>
        <taxon>Helicobacteraceae</taxon>
        <taxon>Helicobacter</taxon>
    </lineage>
</organism>
<evidence type="ECO:0000259" key="2">
    <source>
        <dbReference type="Pfam" id="PF04991"/>
    </source>
</evidence>
<dbReference type="AlphaFoldDB" id="A0A3D8I8X7"/>
<protein>
    <recommendedName>
        <fullName evidence="2">LicD/FKTN/FKRP nucleotidyltransferase domain-containing protein</fullName>
    </recommendedName>
</protein>
<dbReference type="InterPro" id="IPR052942">
    <property type="entry name" value="LPS_cholinephosphotransferase"/>
</dbReference>
<comment type="caution">
    <text evidence="3">The sequence shown here is derived from an EMBL/GenBank/DDBJ whole genome shotgun (WGS) entry which is preliminary data.</text>
</comment>
<dbReference type="GO" id="GO:0009100">
    <property type="term" value="P:glycoprotein metabolic process"/>
    <property type="evidence" value="ECO:0007669"/>
    <property type="project" value="UniProtKB-ARBA"/>
</dbReference>
<dbReference type="OrthoDB" id="9802794at2"/>
<dbReference type="PANTHER" id="PTHR43404">
    <property type="entry name" value="LIPOPOLYSACCHARIDE CHOLINEPHOSPHOTRANSFERASE LICD"/>
    <property type="match status" value="1"/>
</dbReference>
<sequence>MIGQENLMILEIFVKSCICLERKIFPQANFYKELKMTFKKIFQKTYRESRGANPLTFVFCLLAQVYMQSLKTHSKAFLILKNLQFFKQRIAEFYFAEIFYFYGDFTRSLKHLDCFLKSNPNHADAIYLQVMLLAYLGCKQEAFLSLEHLLQKSKRLKTWIILAKIIQDSKDLEAAKQILSNNLYRLERFKPHQWEILKHLANAAARIGEYKEAKRLFKESLFLQGNSKNLITKEVMDLKSAKEALEDLRNLLEANEIQMFLVSGTFLGCVREHNFISYDKDIDVGIYKQDLQKAREVLQKSKNFKLNTLFKNYQGGVQIRHLNNTYIDVFAHYEERGRIYHDGDYVRWWNTPFKLAPYEFLGKQYLAPKNYTLYLKENYGEWKTPKDSAQYETFLTTPNMEITNKQWFICSLYNLLFEVFSMRNESKILERLRELGEKDFVQEYLEFKQGITTE</sequence>
<evidence type="ECO:0000313" key="3">
    <source>
        <dbReference type="EMBL" id="RDU61613.1"/>
    </source>
</evidence>
<evidence type="ECO:0000313" key="4">
    <source>
        <dbReference type="Proteomes" id="UP000256650"/>
    </source>
</evidence>
<dbReference type="PANTHER" id="PTHR43404:SF1">
    <property type="entry name" value="MNN4P"/>
    <property type="match status" value="1"/>
</dbReference>
<dbReference type="SUPFAM" id="SSF48452">
    <property type="entry name" value="TPR-like"/>
    <property type="match status" value="1"/>
</dbReference>
<dbReference type="EMBL" id="NXLS01000013">
    <property type="protein sequence ID" value="RDU61613.1"/>
    <property type="molecule type" value="Genomic_DNA"/>
</dbReference>
<reference evidence="3 4" key="1">
    <citation type="submission" date="2018-04" db="EMBL/GenBank/DDBJ databases">
        <title>Novel Campyloabacter and Helicobacter Species and Strains.</title>
        <authorList>
            <person name="Mannion A.J."/>
            <person name="Shen Z."/>
            <person name="Fox J.G."/>
        </authorList>
    </citation>
    <scope>NUCLEOTIDE SEQUENCE [LARGE SCALE GENOMIC DNA]</scope>
    <source>
        <strain evidence="3 4">MIT 99-5101</strain>
    </source>
</reference>
<evidence type="ECO:0000256" key="1">
    <source>
        <dbReference type="SAM" id="Coils"/>
    </source>
</evidence>
<dbReference type="Pfam" id="PF04991">
    <property type="entry name" value="LicD"/>
    <property type="match status" value="1"/>
</dbReference>
<feature type="domain" description="LicD/FKTN/FKRP nucleotidyltransferase" evidence="2">
    <location>
        <begin position="253"/>
        <end position="328"/>
    </location>
</feature>
<proteinExistence type="predicted"/>
<dbReference type="InterPro" id="IPR011990">
    <property type="entry name" value="TPR-like_helical_dom_sf"/>
</dbReference>
<gene>
    <name evidence="3" type="ORF">CQA43_09025</name>
</gene>
<keyword evidence="4" id="KW-1185">Reference proteome</keyword>
<dbReference type="Proteomes" id="UP000256650">
    <property type="component" value="Unassembled WGS sequence"/>
</dbReference>
<dbReference type="InterPro" id="IPR007074">
    <property type="entry name" value="LicD/FKTN/FKRP_NTP_transf"/>
</dbReference>
<dbReference type="Gene3D" id="1.25.40.10">
    <property type="entry name" value="Tetratricopeptide repeat domain"/>
    <property type="match status" value="1"/>
</dbReference>
<feature type="coiled-coil region" evidence="1">
    <location>
        <begin position="231"/>
        <end position="258"/>
    </location>
</feature>